<dbReference type="InterPro" id="IPR045112">
    <property type="entry name" value="PPAN-like"/>
</dbReference>
<reference evidence="11 12" key="1">
    <citation type="submission" date="2018-03" db="EMBL/GenBank/DDBJ databases">
        <title>Draft genome sequence of Rohu Carp (Labeo rohita).</title>
        <authorList>
            <person name="Das P."/>
            <person name="Kushwaha B."/>
            <person name="Joshi C.G."/>
            <person name="Kumar D."/>
            <person name="Nagpure N.S."/>
            <person name="Sahoo L."/>
            <person name="Das S.P."/>
            <person name="Bit A."/>
            <person name="Patnaik S."/>
            <person name="Meher P.K."/>
            <person name="Jayasankar P."/>
            <person name="Koringa P.G."/>
            <person name="Patel N.V."/>
            <person name="Hinsu A.T."/>
            <person name="Kumar R."/>
            <person name="Pandey M."/>
            <person name="Agarwal S."/>
            <person name="Srivastava S."/>
            <person name="Singh M."/>
            <person name="Iquebal M.A."/>
            <person name="Jaiswal S."/>
            <person name="Angadi U.B."/>
            <person name="Kumar N."/>
            <person name="Raza M."/>
            <person name="Shah T.M."/>
            <person name="Rai A."/>
            <person name="Jena J.K."/>
        </authorList>
    </citation>
    <scope>NUCLEOTIDE SEQUENCE [LARGE SCALE GENOMIC DNA]</scope>
    <source>
        <strain evidence="11">DASCIFA01</strain>
        <tissue evidence="11">Testis</tissue>
    </source>
</reference>
<dbReference type="PRINTS" id="PR01157">
    <property type="entry name" value="P2YPURNOCPTR"/>
</dbReference>
<keyword evidence="4 8" id="KW-1133">Transmembrane helix</keyword>
<organism evidence="11 12">
    <name type="scientific">Labeo rohita</name>
    <name type="common">Indian major carp</name>
    <name type="synonym">Cyprinus rohita</name>
    <dbReference type="NCBI Taxonomy" id="84645"/>
    <lineage>
        <taxon>Eukaryota</taxon>
        <taxon>Metazoa</taxon>
        <taxon>Chordata</taxon>
        <taxon>Craniata</taxon>
        <taxon>Vertebrata</taxon>
        <taxon>Euteleostomi</taxon>
        <taxon>Actinopterygii</taxon>
        <taxon>Neopterygii</taxon>
        <taxon>Teleostei</taxon>
        <taxon>Ostariophysi</taxon>
        <taxon>Cypriniformes</taxon>
        <taxon>Cyprinidae</taxon>
        <taxon>Labeoninae</taxon>
        <taxon>Labeonini</taxon>
        <taxon>Labeo</taxon>
    </lineage>
</organism>
<feature type="compositionally biased region" description="Basic and acidic residues" evidence="7">
    <location>
        <begin position="325"/>
        <end position="356"/>
    </location>
</feature>
<protein>
    <submittedName>
        <fullName evidence="11">Suppressor of SWI4 1-like protein</fullName>
    </submittedName>
</protein>
<keyword evidence="12" id="KW-1185">Reference proteome</keyword>
<evidence type="ECO:0000256" key="5">
    <source>
        <dbReference type="ARBA" id="ARBA00023136"/>
    </source>
</evidence>
<dbReference type="PROSITE" id="PS00237">
    <property type="entry name" value="G_PROTEIN_RECEP_F1_1"/>
    <property type="match status" value="1"/>
</dbReference>
<accession>A0A498LG62</accession>
<dbReference type="GO" id="GO:0006364">
    <property type="term" value="P:rRNA processing"/>
    <property type="evidence" value="ECO:0007669"/>
    <property type="project" value="InterPro"/>
</dbReference>
<keyword evidence="6" id="KW-0297">G-protein coupled receptor</keyword>
<dbReference type="GO" id="GO:0005886">
    <property type="term" value="C:plasma membrane"/>
    <property type="evidence" value="ECO:0007669"/>
    <property type="project" value="InterPro"/>
</dbReference>
<dbReference type="SUPFAM" id="SSF81321">
    <property type="entry name" value="Family A G protein-coupled receptor-like"/>
    <property type="match status" value="1"/>
</dbReference>
<dbReference type="GO" id="GO:0005730">
    <property type="term" value="C:nucleolus"/>
    <property type="evidence" value="ECO:0007669"/>
    <property type="project" value="UniProtKB-SubCell"/>
</dbReference>
<dbReference type="PRINTS" id="PR00237">
    <property type="entry name" value="GPCRRHODOPSN"/>
</dbReference>
<feature type="domain" description="G-protein coupled receptors family 1 profile" evidence="9">
    <location>
        <begin position="488"/>
        <end position="737"/>
    </location>
</feature>
<dbReference type="Pfam" id="PF04427">
    <property type="entry name" value="Brix"/>
    <property type="match status" value="1"/>
</dbReference>
<evidence type="ECO:0000256" key="7">
    <source>
        <dbReference type="SAM" id="MobiDB-lite"/>
    </source>
</evidence>
<dbReference type="GO" id="GO:0045031">
    <property type="term" value="F:G protein-coupled ATP receptor activity"/>
    <property type="evidence" value="ECO:0007669"/>
    <property type="project" value="InterPro"/>
</dbReference>
<dbReference type="SMART" id="SM00879">
    <property type="entry name" value="Brix"/>
    <property type="match status" value="1"/>
</dbReference>
<evidence type="ECO:0000256" key="6">
    <source>
        <dbReference type="RuleBase" id="RU000688"/>
    </source>
</evidence>
<dbReference type="Gene3D" id="1.20.1070.10">
    <property type="entry name" value="Rhodopsin 7-helix transmembrane proteins"/>
    <property type="match status" value="1"/>
</dbReference>
<dbReference type="PROSITE" id="PS50262">
    <property type="entry name" value="G_PROTEIN_RECEP_F1_2"/>
    <property type="match status" value="1"/>
</dbReference>
<dbReference type="CDD" id="cd15376">
    <property type="entry name" value="7tmA_P2Y11"/>
    <property type="match status" value="1"/>
</dbReference>
<feature type="transmembrane region" description="Helical" evidence="8">
    <location>
        <begin position="477"/>
        <end position="496"/>
    </location>
</feature>
<keyword evidence="6" id="KW-0807">Transducer</keyword>
<evidence type="ECO:0000256" key="8">
    <source>
        <dbReference type="SAM" id="Phobius"/>
    </source>
</evidence>
<name>A0A498LG62_LABRO</name>
<feature type="transmembrane region" description="Helical" evidence="8">
    <location>
        <begin position="676"/>
        <end position="698"/>
    </location>
</feature>
<keyword evidence="3 6" id="KW-0812">Transmembrane</keyword>
<feature type="domain" description="Brix" evidence="10">
    <location>
        <begin position="34"/>
        <end position="297"/>
    </location>
</feature>
<feature type="transmembrane region" description="Helical" evidence="8">
    <location>
        <begin position="638"/>
        <end position="664"/>
    </location>
</feature>
<comment type="similarity">
    <text evidence="6">Belongs to the G-protein coupled receptor 1 family.</text>
</comment>
<dbReference type="InterPro" id="IPR000276">
    <property type="entry name" value="GPCR_Rhodpsn"/>
</dbReference>
<proteinExistence type="inferred from homology"/>
<keyword evidence="6" id="KW-0675">Receptor</keyword>
<evidence type="ECO:0000259" key="10">
    <source>
        <dbReference type="PROSITE" id="PS50833"/>
    </source>
</evidence>
<comment type="caution">
    <text evidence="11">The sequence shown here is derived from an EMBL/GenBank/DDBJ whole genome shotgun (WGS) entry which is preliminary data.</text>
</comment>
<evidence type="ECO:0000256" key="3">
    <source>
        <dbReference type="ARBA" id="ARBA00022692"/>
    </source>
</evidence>
<evidence type="ECO:0000256" key="1">
    <source>
        <dbReference type="ARBA" id="ARBA00004370"/>
    </source>
</evidence>
<evidence type="ECO:0000256" key="4">
    <source>
        <dbReference type="ARBA" id="ARBA00022989"/>
    </source>
</evidence>
<dbReference type="Pfam" id="PF00001">
    <property type="entry name" value="7tm_1"/>
    <property type="match status" value="1"/>
</dbReference>
<dbReference type="GO" id="GO:0030687">
    <property type="term" value="C:preribosome, large subunit precursor"/>
    <property type="evidence" value="ECO:0007669"/>
    <property type="project" value="TreeGrafter"/>
</dbReference>
<dbReference type="InterPro" id="IPR027677">
    <property type="entry name" value="P2Y11_rcpt"/>
</dbReference>
<feature type="transmembrane region" description="Helical" evidence="8">
    <location>
        <begin position="560"/>
        <end position="579"/>
    </location>
</feature>
<evidence type="ECO:0000256" key="2">
    <source>
        <dbReference type="ARBA" id="ARBA00004604"/>
    </source>
</evidence>
<dbReference type="GO" id="GO:0030594">
    <property type="term" value="F:neurotransmitter receptor activity"/>
    <property type="evidence" value="ECO:0007669"/>
    <property type="project" value="InterPro"/>
</dbReference>
<feature type="transmembrane region" description="Helical" evidence="8">
    <location>
        <begin position="508"/>
        <end position="533"/>
    </location>
</feature>
<dbReference type="STRING" id="84645.A0A498LG62"/>
<evidence type="ECO:0000259" key="9">
    <source>
        <dbReference type="PROSITE" id="PS50262"/>
    </source>
</evidence>
<gene>
    <name evidence="11" type="ORF">ROHU_035712</name>
</gene>
<feature type="compositionally biased region" description="Basic and acidic residues" evidence="7">
    <location>
        <begin position="432"/>
        <end position="449"/>
    </location>
</feature>
<dbReference type="PROSITE" id="PS50833">
    <property type="entry name" value="BRIX"/>
    <property type="match status" value="1"/>
</dbReference>
<dbReference type="InterPro" id="IPR007109">
    <property type="entry name" value="Brix"/>
</dbReference>
<dbReference type="EMBL" id="QBIY01013447">
    <property type="protein sequence ID" value="RXN04405.1"/>
    <property type="molecule type" value="Genomic_DNA"/>
</dbReference>
<dbReference type="GO" id="GO:0023041">
    <property type="term" value="P:neuronal signal transduction"/>
    <property type="evidence" value="ECO:0007669"/>
    <property type="project" value="InterPro"/>
</dbReference>
<feature type="region of interest" description="Disordered" evidence="7">
    <location>
        <begin position="325"/>
        <end position="457"/>
    </location>
</feature>
<dbReference type="InterPro" id="IPR017452">
    <property type="entry name" value="GPCR_Rhodpsn_7TM"/>
</dbReference>
<dbReference type="GO" id="GO:0000027">
    <property type="term" value="P:ribosomal large subunit assembly"/>
    <property type="evidence" value="ECO:0007669"/>
    <property type="project" value="TreeGrafter"/>
</dbReference>
<evidence type="ECO:0000313" key="12">
    <source>
        <dbReference type="Proteomes" id="UP000290572"/>
    </source>
</evidence>
<dbReference type="AlphaFoldDB" id="A0A498LG62"/>
<dbReference type="Proteomes" id="UP000290572">
    <property type="component" value="Unassembled WGS sequence"/>
</dbReference>
<feature type="compositionally biased region" description="Acidic residues" evidence="7">
    <location>
        <begin position="380"/>
        <end position="389"/>
    </location>
</feature>
<comment type="subcellular location">
    <subcellularLocation>
        <location evidence="1">Membrane</location>
    </subcellularLocation>
    <subcellularLocation>
        <location evidence="2">Nucleus</location>
        <location evidence="2">Nucleolus</location>
    </subcellularLocation>
</comment>
<sequence length="757" mass="87192">MLPRMRNHATWLANQKKAREATSRVAEETYSTVPHTFVFHRGQIGKNVGQLVLDMRRVMEPFTGRSLKVRKKNVLKDFVTVAGPLGVTHFSIFTKTDNTINMRLARLPKGPMLYFRVAKYTLIKDVVSSLRRHRMHEQQFSHHPLLVLNNFGIEGMHIKLMATMFQNMFPSINVHKLNLNSVKRCVLINYDPVSQEVEFRHYSLKVVPVGMSRGVKKLMQEKFPNMNKLEDISELLMKGVNLSESEAEQDGDHNITELPQVYSGRGNMASQQSAVRLTEIGPRMTLQLVKILEGMGEGKVLYHSFISKTEDELQEILKRKEARLKEKEERKRKQEQNIALKKEKRDQNKKRSLEGIKRKRQEGQESDDEVEDPGKQEDQAPAEESEDEAEYYRQAVGEEPDEDMFPGAKRKRAPGKSPMPFKKKKLSQGKGPPHDKRSFKSSDRGDKDGRKRGRRPRYTMCDNITGYEFQIKLLPPMYSIEMCVALVGNIFALWLLVTRERQNWHTGVVFSCNLAICDILYVLTLPLLIIYYAREKRWPFGDAGCKIERFLFNCNLYGSIYFIMCISVNRYIAIVFPFFTRSYVRPRHAKIASVLTWFIVIIASSPVLKFAGTEVKKNTLCTSCHNETQTKSHFKYTLFLAVVGCMIPLLVTFASYFGVIWTVLRNKNITTLEKRKVALMVSLVCILYATSFVPYHLLQTYNNYLKSIKTVNCRVYNSYQVSKGLAILNMCLHPLLYMAVFDSIRTVCCGKSSDDEP</sequence>
<dbReference type="PANTHER" id="PTHR12661">
    <property type="entry name" value="PETER PAN-RELATED"/>
    <property type="match status" value="1"/>
</dbReference>
<feature type="transmembrane region" description="Helical" evidence="8">
    <location>
        <begin position="591"/>
        <end position="608"/>
    </location>
</feature>
<keyword evidence="5 8" id="KW-0472">Membrane</keyword>
<dbReference type="PANTHER" id="PTHR12661:SF5">
    <property type="entry name" value="SUPPRESSOR OF SWI4 1 HOMOLOG"/>
    <property type="match status" value="1"/>
</dbReference>
<dbReference type="GO" id="GO:0019843">
    <property type="term" value="F:rRNA binding"/>
    <property type="evidence" value="ECO:0007669"/>
    <property type="project" value="InterPro"/>
</dbReference>
<evidence type="ECO:0000313" key="11">
    <source>
        <dbReference type="EMBL" id="RXN04405.1"/>
    </source>
</evidence>